<evidence type="ECO:0000313" key="9">
    <source>
        <dbReference type="EMBL" id="KAA6340899.1"/>
    </source>
</evidence>
<dbReference type="PROSITE" id="PS52016">
    <property type="entry name" value="TONB_DEPENDENT_REC_3"/>
    <property type="match status" value="1"/>
</dbReference>
<dbReference type="InterPro" id="IPR008969">
    <property type="entry name" value="CarboxyPept-like_regulatory"/>
</dbReference>
<proteinExistence type="predicted"/>
<dbReference type="InterPro" id="IPR012910">
    <property type="entry name" value="Plug_dom"/>
</dbReference>
<dbReference type="GO" id="GO:0009279">
    <property type="term" value="C:cell outer membrane"/>
    <property type="evidence" value="ECO:0007669"/>
    <property type="project" value="UniProtKB-SubCell"/>
</dbReference>
<name>A0A5J4S4A2_9ZZZZ</name>
<dbReference type="InterPro" id="IPR039426">
    <property type="entry name" value="TonB-dep_rcpt-like"/>
</dbReference>
<keyword evidence="9" id="KW-0675">Receptor</keyword>
<reference evidence="9" key="1">
    <citation type="submission" date="2019-03" db="EMBL/GenBank/DDBJ databases">
        <title>Single cell metagenomics reveals metabolic interactions within the superorganism composed of flagellate Streblomastix strix and complex community of Bacteroidetes bacteria on its surface.</title>
        <authorList>
            <person name="Treitli S.C."/>
            <person name="Kolisko M."/>
            <person name="Husnik F."/>
            <person name="Keeling P."/>
            <person name="Hampl V."/>
        </authorList>
    </citation>
    <scope>NUCLEOTIDE SEQUENCE</scope>
    <source>
        <strain evidence="9">STM</strain>
    </source>
</reference>
<evidence type="ECO:0000256" key="2">
    <source>
        <dbReference type="ARBA" id="ARBA00022448"/>
    </source>
</evidence>
<keyword evidence="3" id="KW-0812">Transmembrane</keyword>
<dbReference type="Gene3D" id="2.170.130.10">
    <property type="entry name" value="TonB-dependent receptor, plug domain"/>
    <property type="match status" value="1"/>
</dbReference>
<feature type="domain" description="TonB-dependent receptor-like beta-barrel" evidence="7">
    <location>
        <begin position="311"/>
        <end position="731"/>
    </location>
</feature>
<evidence type="ECO:0000256" key="5">
    <source>
        <dbReference type="ARBA" id="ARBA00023136"/>
    </source>
</evidence>
<dbReference type="InterPro" id="IPR037066">
    <property type="entry name" value="Plug_dom_sf"/>
</dbReference>
<evidence type="ECO:0000256" key="4">
    <source>
        <dbReference type="ARBA" id="ARBA00023077"/>
    </source>
</evidence>
<accession>A0A5J4S4A2</accession>
<dbReference type="EMBL" id="SNRY01000425">
    <property type="protein sequence ID" value="KAA6340899.1"/>
    <property type="molecule type" value="Genomic_DNA"/>
</dbReference>
<evidence type="ECO:0000259" key="7">
    <source>
        <dbReference type="Pfam" id="PF00593"/>
    </source>
</evidence>
<comment type="caution">
    <text evidence="9">The sequence shown here is derived from an EMBL/GenBank/DDBJ whole genome shotgun (WGS) entry which is preliminary data.</text>
</comment>
<organism evidence="9">
    <name type="scientific">termite gut metagenome</name>
    <dbReference type="NCBI Taxonomy" id="433724"/>
    <lineage>
        <taxon>unclassified sequences</taxon>
        <taxon>metagenomes</taxon>
        <taxon>organismal metagenomes</taxon>
    </lineage>
</organism>
<evidence type="ECO:0000256" key="3">
    <source>
        <dbReference type="ARBA" id="ARBA00022692"/>
    </source>
</evidence>
<evidence type="ECO:0000256" key="1">
    <source>
        <dbReference type="ARBA" id="ARBA00004571"/>
    </source>
</evidence>
<dbReference type="Pfam" id="PF13715">
    <property type="entry name" value="CarbopepD_reg_2"/>
    <property type="match status" value="1"/>
</dbReference>
<dbReference type="GO" id="GO:0044718">
    <property type="term" value="P:siderophore transmembrane transport"/>
    <property type="evidence" value="ECO:0007669"/>
    <property type="project" value="TreeGrafter"/>
</dbReference>
<dbReference type="GO" id="GO:0015344">
    <property type="term" value="F:siderophore uptake transmembrane transporter activity"/>
    <property type="evidence" value="ECO:0007669"/>
    <property type="project" value="TreeGrafter"/>
</dbReference>
<dbReference type="SUPFAM" id="SSF56935">
    <property type="entry name" value="Porins"/>
    <property type="match status" value="1"/>
</dbReference>
<keyword evidence="5" id="KW-0472">Membrane</keyword>
<comment type="subcellular location">
    <subcellularLocation>
        <location evidence="1">Cell outer membrane</location>
        <topology evidence="1">Multi-pass membrane protein</topology>
    </subcellularLocation>
</comment>
<keyword evidence="6" id="KW-0998">Cell outer membrane</keyword>
<dbReference type="PANTHER" id="PTHR30069">
    <property type="entry name" value="TONB-DEPENDENT OUTER MEMBRANE RECEPTOR"/>
    <property type="match status" value="1"/>
</dbReference>
<dbReference type="InterPro" id="IPR000531">
    <property type="entry name" value="Beta-barrel_TonB"/>
</dbReference>
<dbReference type="Gene3D" id="2.40.170.20">
    <property type="entry name" value="TonB-dependent receptor, beta-barrel domain"/>
    <property type="match status" value="1"/>
</dbReference>
<dbReference type="Pfam" id="PF00593">
    <property type="entry name" value="TonB_dep_Rec_b-barrel"/>
    <property type="match status" value="1"/>
</dbReference>
<dbReference type="Gene3D" id="2.60.40.1120">
    <property type="entry name" value="Carboxypeptidase-like, regulatory domain"/>
    <property type="match status" value="1"/>
</dbReference>
<dbReference type="SUPFAM" id="SSF49464">
    <property type="entry name" value="Carboxypeptidase regulatory domain-like"/>
    <property type="match status" value="1"/>
</dbReference>
<dbReference type="InterPro" id="IPR036942">
    <property type="entry name" value="Beta-barrel_TonB_sf"/>
</dbReference>
<sequence>MKIKKVIFTSLLSAAFLINSALLYAQTNSPKSGHDANITGHVVDSQTKEHLPYITIAVKGTTIGILTDATGHYFLKNMPIGTFAISASSIGYKTIEKTIEIVPNTVLEVNFDMEEMVVGMDEVVVSATRNETKKQGAAIIVNVASLKLFEATASCNLAETMNFQPGLRVENNCGNCGTTQLRINGLEGQYSQMLLDSRPIFSSLAGMYGLEQLPVSMIERVEVVRGGGSALFGSSAIGGVVNIITKEPLRNSISLTNTTNFFDNGKTDTNTSLNGSFVSDDQKAGVYIFGMVKDREPYDRNGDGFSDIPKLNSETVGFRGYYKTSNYSRLTAEYHRIHEYRRGGNNFDNPPHEADIAEYLNHNINGGGLHYDWFTPGFKHKLSVYTSAQSIARNSYFAATAHTDNYGNTTDKTLVTGTQYTYLFDRCIFMPSEFTVGLEYNYNDLHDTYISLDRMLKQTTNILGSFVQNEWKTEQWGILVGARLDKHNLIRNAVFSPRATLRYSPSDKLGFRASYSSGYRAPQAYNEDLHIAAVNGELSLIELDANLKPEHSHSVSASTDIYHNFGRLQTNLLAEGFYTVLNDVFTLEKTGNDATGNLIYTRRNGSGAMVAGLNLEVKLGIPGIFDIQMGYTYQQSCYKKPERWSEQLSPQRTLFRAPDNYGYITTTVNIGHDFKASVFGNYTGSMLVQHTYNDEDMERKTPDFFDCGIKLSYNIHLSKAANFEVNGGVKNMFDSYQRDLDYGQDKDAAYVYGPSLPRMFFVGAKFTM</sequence>
<protein>
    <submittedName>
        <fullName evidence="9">Colicin I receptor</fullName>
    </submittedName>
</protein>
<evidence type="ECO:0000259" key="8">
    <source>
        <dbReference type="Pfam" id="PF07715"/>
    </source>
</evidence>
<gene>
    <name evidence="9" type="ORF">EZS27_011266</name>
</gene>
<keyword evidence="4" id="KW-0798">TonB box</keyword>
<dbReference type="Pfam" id="PF07715">
    <property type="entry name" value="Plug"/>
    <property type="match status" value="1"/>
</dbReference>
<dbReference type="AlphaFoldDB" id="A0A5J4S4A2"/>
<keyword evidence="2" id="KW-0813">Transport</keyword>
<feature type="domain" description="TonB-dependent receptor plug" evidence="8">
    <location>
        <begin position="135"/>
        <end position="240"/>
    </location>
</feature>
<dbReference type="PANTHER" id="PTHR30069:SF57">
    <property type="entry name" value="TONB-DEPENDENT RECEPTOR"/>
    <property type="match status" value="1"/>
</dbReference>
<evidence type="ECO:0000256" key="6">
    <source>
        <dbReference type="ARBA" id="ARBA00023237"/>
    </source>
</evidence>